<dbReference type="EMBL" id="MN577570">
    <property type="protein sequence ID" value="QGT49877.1"/>
    <property type="molecule type" value="Genomic_DNA"/>
</dbReference>
<name>A0A650EJH1_9BACT</name>
<reference evidence="1" key="1">
    <citation type="journal article" date="2020" name="J. ISSAAS">
        <title>Lactobacilli and other gastrointestinal microbiota of Peromyscus leucopus, reservoir host for agents of Lyme disease and other zoonoses in North America.</title>
        <authorList>
            <person name="Milovic A."/>
            <person name="Bassam K."/>
            <person name="Shao H."/>
            <person name="Chatzistamou I."/>
            <person name="Tufts D.M."/>
            <person name="Diuk-Wasser M."/>
            <person name="Barbour A.G."/>
        </authorList>
    </citation>
    <scope>NUCLEOTIDE SEQUENCE</scope>
    <source>
        <strain evidence="1">LL20</strain>
    </source>
</reference>
<protein>
    <submittedName>
        <fullName evidence="1">Uncharacterized protein</fullName>
    </submittedName>
</protein>
<sequence>MSEKKIMDVEDLMVDYAEMTSFDFGSLTNEEMDTLNKITHSEYANKPVAFKYGNFKLVDFFHSLLTNEG</sequence>
<proteinExistence type="predicted"/>
<dbReference type="AlphaFoldDB" id="A0A650EJH1"/>
<evidence type="ECO:0000313" key="1">
    <source>
        <dbReference type="EMBL" id="QGT49877.1"/>
    </source>
</evidence>
<gene>
    <name evidence="1" type="ORF">Melaina855_2640</name>
</gene>
<accession>A0A650EJH1</accession>
<organism evidence="1">
    <name type="scientific">uncultured Candidatus Melainabacteria bacterium</name>
    <dbReference type="NCBI Taxonomy" id="2682970"/>
    <lineage>
        <taxon>Bacteria</taxon>
        <taxon>Bacillati</taxon>
        <taxon>Candidatus Melainabacteria</taxon>
        <taxon>environmental samples</taxon>
    </lineage>
</organism>